<evidence type="ECO:0000313" key="2">
    <source>
        <dbReference type="Proteomes" id="UP001292094"/>
    </source>
</evidence>
<gene>
    <name evidence="1" type="ORF">Pmani_023896</name>
</gene>
<dbReference type="EMBL" id="JAWZYT010002470">
    <property type="protein sequence ID" value="KAK4304147.1"/>
    <property type="molecule type" value="Genomic_DNA"/>
</dbReference>
<proteinExistence type="predicted"/>
<protein>
    <submittedName>
        <fullName evidence="1">Uncharacterized protein</fullName>
    </submittedName>
</protein>
<dbReference type="AlphaFoldDB" id="A0AAE1PBG5"/>
<reference evidence="1" key="1">
    <citation type="submission" date="2023-11" db="EMBL/GenBank/DDBJ databases">
        <title>Genome assemblies of two species of porcelain crab, Petrolisthes cinctipes and Petrolisthes manimaculis (Anomura: Porcellanidae).</title>
        <authorList>
            <person name="Angst P."/>
        </authorList>
    </citation>
    <scope>NUCLEOTIDE SEQUENCE</scope>
    <source>
        <strain evidence="1">PB745_02</strain>
        <tissue evidence="1">Gill</tissue>
    </source>
</reference>
<accession>A0AAE1PBG5</accession>
<organism evidence="1 2">
    <name type="scientific">Petrolisthes manimaculis</name>
    <dbReference type="NCBI Taxonomy" id="1843537"/>
    <lineage>
        <taxon>Eukaryota</taxon>
        <taxon>Metazoa</taxon>
        <taxon>Ecdysozoa</taxon>
        <taxon>Arthropoda</taxon>
        <taxon>Crustacea</taxon>
        <taxon>Multicrustacea</taxon>
        <taxon>Malacostraca</taxon>
        <taxon>Eumalacostraca</taxon>
        <taxon>Eucarida</taxon>
        <taxon>Decapoda</taxon>
        <taxon>Pleocyemata</taxon>
        <taxon>Anomura</taxon>
        <taxon>Galatheoidea</taxon>
        <taxon>Porcellanidae</taxon>
        <taxon>Petrolisthes</taxon>
    </lineage>
</organism>
<name>A0AAE1PBG5_9EUCA</name>
<keyword evidence="2" id="KW-1185">Reference proteome</keyword>
<dbReference type="Proteomes" id="UP001292094">
    <property type="component" value="Unassembled WGS sequence"/>
</dbReference>
<comment type="caution">
    <text evidence="1">The sequence shown here is derived from an EMBL/GenBank/DDBJ whole genome shotgun (WGS) entry which is preliminary data.</text>
</comment>
<sequence>MGGVDGLWERGWSQFILSSGGRWLSWLKQLVMIMEMRIVYNDGLEHHTHTYIHMQLNTKAPTYNSTPRYPHITSTVQVDVMGWYWFASDVKWIYKHKLVQRDSILRLLYFCVGPR</sequence>
<evidence type="ECO:0000313" key="1">
    <source>
        <dbReference type="EMBL" id="KAK4304147.1"/>
    </source>
</evidence>